<dbReference type="PRINTS" id="PR00465">
    <property type="entry name" value="EP450IV"/>
</dbReference>
<evidence type="ECO:0000256" key="3">
    <source>
        <dbReference type="ARBA" id="ARBA00022617"/>
    </source>
</evidence>
<dbReference type="PANTHER" id="PTHR24305">
    <property type="entry name" value="CYTOCHROME P450"/>
    <property type="match status" value="1"/>
</dbReference>
<dbReference type="AlphaFoldDB" id="W9JKF7"/>
<dbReference type="Proteomes" id="UP000030766">
    <property type="component" value="Unassembled WGS sequence"/>
</dbReference>
<keyword evidence="8" id="KW-0560">Oxidoreductase</keyword>
<evidence type="ECO:0000256" key="7">
    <source>
        <dbReference type="PIRSR" id="PIRSR602403-1"/>
    </source>
</evidence>
<dbReference type="VEuPathDB" id="FungiDB:FOZG_16730"/>
<name>W9JKF7_FUSOX</name>
<dbReference type="HOGENOM" id="CLU_001570_14_2_1"/>
<organism evidence="9">
    <name type="scientific">Fusarium oxysporum Fo47</name>
    <dbReference type="NCBI Taxonomy" id="660027"/>
    <lineage>
        <taxon>Eukaryota</taxon>
        <taxon>Fungi</taxon>
        <taxon>Dikarya</taxon>
        <taxon>Ascomycota</taxon>
        <taxon>Pezizomycotina</taxon>
        <taxon>Sordariomycetes</taxon>
        <taxon>Hypocreomycetidae</taxon>
        <taxon>Hypocreales</taxon>
        <taxon>Nectriaceae</taxon>
        <taxon>Fusarium</taxon>
        <taxon>Fusarium oxysporum species complex</taxon>
    </lineage>
</organism>
<dbReference type="SUPFAM" id="SSF48264">
    <property type="entry name" value="Cytochrome P450"/>
    <property type="match status" value="1"/>
</dbReference>
<dbReference type="PRINTS" id="PR00385">
    <property type="entry name" value="P450"/>
</dbReference>
<sequence length="521" mass="58981">MTSLNIPAVAASLVLLLAFYERIIKPAFLSPLAKIPAPHWSCHVAPFWLWWAKLTHQENKLVYKNHMAKGKALRLSPGLVSLNCFEGGLKQVYLGGFPKTEFYTRGFINYNTENIFTFQDNGTHSARKRIISGTFSKSFILADSTSQASMKKILFGRLLPVFSRAADSKKPLEVLELFYSYSMDSFITWQFGSTLSSNLIEDEKERRLYLDGFFAAAPYTFWQYEFPRLNNWLKTIGLIPKKVDSGFHDIEQWNLEKCDKAQELIAQGEENLSDADKPVVMSLALKAMSDPHAKPGQYPQRLEIASDMFAHNSAAHETSGNTLTFCFYELSKRPELQAKLREELLTLDPPLYFPPPAEGEWVVPAPKAIDKLPLLEAVILESLRLYPSVPGGQPRRVPKPSSLGGHDNIPAGTTVQCYAYSLHRTPEIFPEPDQWKPERWINSSPEHLATMRRWFWAFGSGGRMCIGSNFAYFSMKNVVASVYTNFTTTLHDHGSMELEDAYLAGPVGHRLALKFGYIRKM</sequence>
<evidence type="ECO:0000256" key="8">
    <source>
        <dbReference type="RuleBase" id="RU000461"/>
    </source>
</evidence>
<comment type="cofactor">
    <cofactor evidence="1 7">
        <name>heme</name>
        <dbReference type="ChEBI" id="CHEBI:30413"/>
    </cofactor>
</comment>
<dbReference type="GO" id="GO:0016705">
    <property type="term" value="F:oxidoreductase activity, acting on paired donors, with incorporation or reduction of molecular oxygen"/>
    <property type="evidence" value="ECO:0007669"/>
    <property type="project" value="InterPro"/>
</dbReference>
<dbReference type="InterPro" id="IPR036396">
    <property type="entry name" value="Cyt_P450_sf"/>
</dbReference>
<evidence type="ECO:0000256" key="1">
    <source>
        <dbReference type="ARBA" id="ARBA00001971"/>
    </source>
</evidence>
<dbReference type="CDD" id="cd11059">
    <property type="entry name" value="CYP_fungal"/>
    <property type="match status" value="1"/>
</dbReference>
<evidence type="ECO:0000256" key="2">
    <source>
        <dbReference type="ARBA" id="ARBA00010617"/>
    </source>
</evidence>
<keyword evidence="6 8" id="KW-0503">Monooxygenase</keyword>
<protein>
    <recommendedName>
        <fullName evidence="10">Cytochrome P450 oxidoreductase</fullName>
    </recommendedName>
</protein>
<gene>
    <name evidence="9" type="ORF">FOZG_16730</name>
</gene>
<comment type="similarity">
    <text evidence="2 8">Belongs to the cytochrome P450 family.</text>
</comment>
<dbReference type="GO" id="GO:0004497">
    <property type="term" value="F:monooxygenase activity"/>
    <property type="evidence" value="ECO:0007669"/>
    <property type="project" value="UniProtKB-KW"/>
</dbReference>
<dbReference type="InterPro" id="IPR002403">
    <property type="entry name" value="Cyt_P450_E_grp-IV"/>
</dbReference>
<dbReference type="InterPro" id="IPR050121">
    <property type="entry name" value="Cytochrome_P450_monoxygenase"/>
</dbReference>
<dbReference type="GO" id="GO:0020037">
    <property type="term" value="F:heme binding"/>
    <property type="evidence" value="ECO:0007669"/>
    <property type="project" value="InterPro"/>
</dbReference>
<reference evidence="9" key="1">
    <citation type="submission" date="2011-06" db="EMBL/GenBank/DDBJ databases">
        <title>The Genome Sequence of Fusarium oxysporum Fo47.</title>
        <authorList>
            <consortium name="The Broad Institute Genome Sequencing Platform"/>
            <person name="Ma L.-J."/>
            <person name="Gale L.R."/>
            <person name="Schwartz D.C."/>
            <person name="Zhou S."/>
            <person name="Corby-Kistler H."/>
            <person name="Young S.K."/>
            <person name="Zeng Q."/>
            <person name="Gargeya S."/>
            <person name="Fitzgerald M."/>
            <person name="Haas B."/>
            <person name="Abouelleil A."/>
            <person name="Alvarado L."/>
            <person name="Arachchi H.M."/>
            <person name="Berlin A."/>
            <person name="Brown A."/>
            <person name="Chapman S.B."/>
            <person name="Chen Z."/>
            <person name="Dunbar C."/>
            <person name="Freedman E."/>
            <person name="Gearin G."/>
            <person name="Gellesch M."/>
            <person name="Goldberg J."/>
            <person name="Griggs A."/>
            <person name="Gujja S."/>
            <person name="Heiman D."/>
            <person name="Howarth C."/>
            <person name="Larson L."/>
            <person name="Lui A."/>
            <person name="MacDonald P.J.P."/>
            <person name="Mehta T."/>
            <person name="Montmayeur A."/>
            <person name="Murphy C."/>
            <person name="Neiman D."/>
            <person name="Pearson M."/>
            <person name="Priest M."/>
            <person name="Roberts A."/>
            <person name="Saif S."/>
            <person name="Shea T."/>
            <person name="Shenoy N."/>
            <person name="Sisk P."/>
            <person name="Stolte C."/>
            <person name="Sykes S."/>
            <person name="Wortman J."/>
            <person name="Nusbaum C."/>
            <person name="Birren B."/>
        </authorList>
    </citation>
    <scope>NUCLEOTIDE SEQUENCE [LARGE SCALE GENOMIC DNA]</scope>
    <source>
        <strain evidence="9">Fo47</strain>
    </source>
</reference>
<evidence type="ECO:0000256" key="4">
    <source>
        <dbReference type="ARBA" id="ARBA00022723"/>
    </source>
</evidence>
<keyword evidence="5 7" id="KW-0408">Iron</keyword>
<evidence type="ECO:0008006" key="10">
    <source>
        <dbReference type="Google" id="ProtNLM"/>
    </source>
</evidence>
<evidence type="ECO:0000256" key="5">
    <source>
        <dbReference type="ARBA" id="ARBA00023004"/>
    </source>
</evidence>
<dbReference type="Pfam" id="PF00067">
    <property type="entry name" value="p450"/>
    <property type="match status" value="1"/>
</dbReference>
<dbReference type="PANTHER" id="PTHR24305:SF166">
    <property type="entry name" value="CYTOCHROME P450 12A4, MITOCHONDRIAL-RELATED"/>
    <property type="match status" value="1"/>
</dbReference>
<dbReference type="PROSITE" id="PS00086">
    <property type="entry name" value="CYTOCHROME_P450"/>
    <property type="match status" value="1"/>
</dbReference>
<evidence type="ECO:0000313" key="9">
    <source>
        <dbReference type="EMBL" id="EWZ29873.1"/>
    </source>
</evidence>
<dbReference type="InterPro" id="IPR001128">
    <property type="entry name" value="Cyt_P450"/>
</dbReference>
<proteinExistence type="inferred from homology"/>
<accession>W9JKF7</accession>
<keyword evidence="4 7" id="KW-0479">Metal-binding</keyword>
<dbReference type="GO" id="GO:0005506">
    <property type="term" value="F:iron ion binding"/>
    <property type="evidence" value="ECO:0007669"/>
    <property type="project" value="InterPro"/>
</dbReference>
<keyword evidence="3 7" id="KW-0349">Heme</keyword>
<reference evidence="9" key="2">
    <citation type="submission" date="2012-06" db="EMBL/GenBank/DDBJ databases">
        <title>Annotation of the Genome Sequence of Fusarium oxysporum Fo47.</title>
        <authorList>
            <consortium name="The Broad Institute Genomics Platform"/>
            <person name="Ma L.-J."/>
            <person name="Corby-Kistler H."/>
            <person name="Broz K."/>
            <person name="Gale L.R."/>
            <person name="Jonkers W."/>
            <person name="O'Donnell K."/>
            <person name="Ploetz R."/>
            <person name="Steinberg C."/>
            <person name="Schwartz D.C."/>
            <person name="VanEtten H."/>
            <person name="Zhou S."/>
            <person name="Young S.K."/>
            <person name="Zeng Q."/>
            <person name="Gargeya S."/>
            <person name="Fitzgerald M."/>
            <person name="Abouelleil A."/>
            <person name="Alvarado L."/>
            <person name="Chapman S.B."/>
            <person name="Gainer-Dewar J."/>
            <person name="Goldberg J."/>
            <person name="Griggs A."/>
            <person name="Gujja S."/>
            <person name="Hansen M."/>
            <person name="Howarth C."/>
            <person name="Imamovic A."/>
            <person name="Ireland A."/>
            <person name="Larimer J."/>
            <person name="McCowan C."/>
            <person name="Murphy C."/>
            <person name="Pearson M."/>
            <person name="Poon T.W."/>
            <person name="Priest M."/>
            <person name="Roberts A."/>
            <person name="Saif S."/>
            <person name="Shea T."/>
            <person name="Sykes S."/>
            <person name="Wortman J."/>
            <person name="Nusbaum C."/>
            <person name="Birren B."/>
        </authorList>
    </citation>
    <scope>NUCLEOTIDE SEQUENCE</scope>
    <source>
        <strain evidence="9">Fo47</strain>
    </source>
</reference>
<dbReference type="Gene3D" id="1.10.630.10">
    <property type="entry name" value="Cytochrome P450"/>
    <property type="match status" value="1"/>
</dbReference>
<dbReference type="InterPro" id="IPR017972">
    <property type="entry name" value="Cyt_P450_CS"/>
</dbReference>
<dbReference type="EMBL" id="JH717911">
    <property type="protein sequence ID" value="EWZ29873.1"/>
    <property type="molecule type" value="Genomic_DNA"/>
</dbReference>
<feature type="binding site" description="axial binding residue" evidence="7">
    <location>
        <position position="465"/>
    </location>
    <ligand>
        <name>heme</name>
        <dbReference type="ChEBI" id="CHEBI:30413"/>
    </ligand>
    <ligandPart>
        <name>Fe</name>
        <dbReference type="ChEBI" id="CHEBI:18248"/>
    </ligandPart>
</feature>
<evidence type="ECO:0000256" key="6">
    <source>
        <dbReference type="ARBA" id="ARBA00023033"/>
    </source>
</evidence>